<evidence type="ECO:0000259" key="6">
    <source>
        <dbReference type="Pfam" id="PF03668"/>
    </source>
</evidence>
<sequence length="405" mass="44216">MTERATQPTTEHGQPTTEHGQPTTEHGQPTTEHGQPTIEDETPPTTEHGQPTIEDETPPTTEHETQPTTEHETPPTAGRERARGTTGEDADPRTAGSERGQDDGAQVSTGKEAAGAHEAAIPELVIISGMSGAGRSTAAKCLEDLGWFVVDNLPPALIPTMVELGARSQGNVARIAVVVDVRGRRFFDNLRESLADLDARGVTRRIVFLESSDDALVRRFESVRRPHPLQGDGRIVDGIAAERELLRELRGDADLVIDTSSLNVHELRAKMDAQFAGEEEPALRATVMSFGFKYGLPVDADLVVDMRFLPNPHWVPELRPFTGLNEEVSSYVLNQPGAKEFLDRYTELLEMIAAGYRREGKRYVTVAVGCTGGKHRSVAMSEKLAARLVAEGVETVVVHRDMGRE</sequence>
<keyword evidence="1 4" id="KW-0547">Nucleotide-binding</keyword>
<gene>
    <name evidence="8" type="primary">rapZ</name>
    <name evidence="8" type="ORF">GCM10022384_09240</name>
</gene>
<dbReference type="InterPro" id="IPR027417">
    <property type="entry name" value="P-loop_NTPase"/>
</dbReference>
<feature type="region of interest" description="Disordered" evidence="5">
    <location>
        <begin position="1"/>
        <end position="116"/>
    </location>
</feature>
<evidence type="ECO:0000256" key="5">
    <source>
        <dbReference type="SAM" id="MobiDB-lite"/>
    </source>
</evidence>
<dbReference type="NCBIfam" id="NF003828">
    <property type="entry name" value="PRK05416.1"/>
    <property type="match status" value="1"/>
</dbReference>
<feature type="binding site" evidence="4">
    <location>
        <begin position="180"/>
        <end position="183"/>
    </location>
    <ligand>
        <name>GTP</name>
        <dbReference type="ChEBI" id="CHEBI:37565"/>
    </ligand>
</feature>
<keyword evidence="3 4" id="KW-0342">GTP-binding</keyword>
<dbReference type="InterPro" id="IPR053930">
    <property type="entry name" value="RapZ-like_N"/>
</dbReference>
<feature type="domain" description="RapZ C-terminal" evidence="7">
    <location>
        <begin position="285"/>
        <end position="402"/>
    </location>
</feature>
<evidence type="ECO:0000256" key="2">
    <source>
        <dbReference type="ARBA" id="ARBA00022840"/>
    </source>
</evidence>
<dbReference type="PANTHER" id="PTHR30448:SF0">
    <property type="entry name" value="RNASE ADAPTER PROTEIN RAPZ"/>
    <property type="match status" value="1"/>
</dbReference>
<keyword evidence="2 4" id="KW-0067">ATP-binding</keyword>
<protein>
    <submittedName>
        <fullName evidence="8">RNase adapter RapZ</fullName>
    </submittedName>
</protein>
<comment type="caution">
    <text evidence="8">The sequence shown here is derived from an EMBL/GenBank/DDBJ whole genome shotgun (WGS) entry which is preliminary data.</text>
</comment>
<dbReference type="SUPFAM" id="SSF52540">
    <property type="entry name" value="P-loop containing nucleoside triphosphate hydrolases"/>
    <property type="match status" value="1"/>
</dbReference>
<keyword evidence="9" id="KW-1185">Reference proteome</keyword>
<proteinExistence type="inferred from homology"/>
<dbReference type="Gene3D" id="3.40.50.300">
    <property type="entry name" value="P-loop containing nucleotide triphosphate hydrolases"/>
    <property type="match status" value="1"/>
</dbReference>
<reference evidence="9" key="1">
    <citation type="journal article" date="2019" name="Int. J. Syst. Evol. Microbiol.">
        <title>The Global Catalogue of Microorganisms (GCM) 10K type strain sequencing project: providing services to taxonomists for standard genome sequencing and annotation.</title>
        <authorList>
            <consortium name="The Broad Institute Genomics Platform"/>
            <consortium name="The Broad Institute Genome Sequencing Center for Infectious Disease"/>
            <person name="Wu L."/>
            <person name="Ma J."/>
        </authorList>
    </citation>
    <scope>NUCLEOTIDE SEQUENCE [LARGE SCALE GENOMIC DNA]</scope>
    <source>
        <strain evidence="9">JCM 17027</strain>
    </source>
</reference>
<evidence type="ECO:0000313" key="8">
    <source>
        <dbReference type="EMBL" id="GAA3958541.1"/>
    </source>
</evidence>
<dbReference type="Pfam" id="PF03668">
    <property type="entry name" value="RapZ-like_N"/>
    <property type="match status" value="1"/>
</dbReference>
<name>A0ABP7P326_9ACTN</name>
<evidence type="ECO:0000256" key="1">
    <source>
        <dbReference type="ARBA" id="ARBA00022741"/>
    </source>
</evidence>
<dbReference type="Pfam" id="PF22740">
    <property type="entry name" value="PapZ_C"/>
    <property type="match status" value="1"/>
</dbReference>
<organism evidence="8 9">
    <name type="scientific">Streptomyces marokkonensis</name>
    <dbReference type="NCBI Taxonomy" id="324855"/>
    <lineage>
        <taxon>Bacteria</taxon>
        <taxon>Bacillati</taxon>
        <taxon>Actinomycetota</taxon>
        <taxon>Actinomycetes</taxon>
        <taxon>Kitasatosporales</taxon>
        <taxon>Streptomycetaceae</taxon>
        <taxon>Streptomyces</taxon>
    </lineage>
</organism>
<evidence type="ECO:0000256" key="4">
    <source>
        <dbReference type="HAMAP-Rule" id="MF_00636"/>
    </source>
</evidence>
<dbReference type="Proteomes" id="UP001500034">
    <property type="component" value="Unassembled WGS sequence"/>
</dbReference>
<evidence type="ECO:0000259" key="7">
    <source>
        <dbReference type="Pfam" id="PF22740"/>
    </source>
</evidence>
<dbReference type="InterPro" id="IPR053931">
    <property type="entry name" value="RapZ_C"/>
</dbReference>
<dbReference type="HAMAP" id="MF_00636">
    <property type="entry name" value="RapZ_like"/>
    <property type="match status" value="1"/>
</dbReference>
<accession>A0ABP7P326</accession>
<dbReference type="EMBL" id="BAABCQ010000011">
    <property type="protein sequence ID" value="GAA3958541.1"/>
    <property type="molecule type" value="Genomic_DNA"/>
</dbReference>
<dbReference type="InterPro" id="IPR005337">
    <property type="entry name" value="RapZ-like"/>
</dbReference>
<evidence type="ECO:0000256" key="3">
    <source>
        <dbReference type="ARBA" id="ARBA00023134"/>
    </source>
</evidence>
<feature type="binding site" evidence="4">
    <location>
        <begin position="129"/>
        <end position="136"/>
    </location>
    <ligand>
        <name>ATP</name>
        <dbReference type="ChEBI" id="CHEBI:30616"/>
    </ligand>
</feature>
<evidence type="ECO:0000313" key="9">
    <source>
        <dbReference type="Proteomes" id="UP001500034"/>
    </source>
</evidence>
<dbReference type="PANTHER" id="PTHR30448">
    <property type="entry name" value="RNASE ADAPTER PROTEIN RAPZ"/>
    <property type="match status" value="1"/>
</dbReference>
<feature type="domain" description="RapZ-like N-terminal" evidence="6">
    <location>
        <begin position="123"/>
        <end position="278"/>
    </location>
</feature>
<feature type="compositionally biased region" description="Basic and acidic residues" evidence="5">
    <location>
        <begin position="61"/>
        <end position="83"/>
    </location>
</feature>
<feature type="compositionally biased region" description="Polar residues" evidence="5">
    <location>
        <begin position="1"/>
        <end position="34"/>
    </location>
</feature>